<feature type="compositionally biased region" description="Low complexity" evidence="2">
    <location>
        <begin position="212"/>
        <end position="221"/>
    </location>
</feature>
<feature type="compositionally biased region" description="Basic and acidic residues" evidence="2">
    <location>
        <begin position="358"/>
        <end position="368"/>
    </location>
</feature>
<evidence type="ECO:0000313" key="4">
    <source>
        <dbReference type="Proteomes" id="UP000231358"/>
    </source>
</evidence>
<evidence type="ECO:0000256" key="2">
    <source>
        <dbReference type="SAM" id="MobiDB-lite"/>
    </source>
</evidence>
<feature type="repeat" description="WD" evidence="1">
    <location>
        <begin position="1068"/>
        <end position="1109"/>
    </location>
</feature>
<dbReference type="Pfam" id="PF00400">
    <property type="entry name" value="WD40"/>
    <property type="match status" value="5"/>
</dbReference>
<proteinExistence type="predicted"/>
<dbReference type="PROSITE" id="PS50294">
    <property type="entry name" value="WD_REPEATS_REGION"/>
    <property type="match status" value="2"/>
</dbReference>
<dbReference type="STRING" id="656916.A0A2G7FV99"/>
<evidence type="ECO:0000313" key="3">
    <source>
        <dbReference type="EMBL" id="PIG83741.1"/>
    </source>
</evidence>
<dbReference type="InterPro" id="IPR015943">
    <property type="entry name" value="WD40/YVTN_repeat-like_dom_sf"/>
</dbReference>
<dbReference type="InterPro" id="IPR051859">
    <property type="entry name" value="DCAF"/>
</dbReference>
<comment type="caution">
    <text evidence="3">The sequence shown here is derived from an EMBL/GenBank/DDBJ whole genome shotgun (WGS) entry which is preliminary data.</text>
</comment>
<dbReference type="Gene3D" id="2.130.10.10">
    <property type="entry name" value="YVTN repeat-like/Quinoprotein amine dehydrogenase"/>
    <property type="match status" value="2"/>
</dbReference>
<accession>A0A2G7FV99</accession>
<protein>
    <submittedName>
        <fullName evidence="3">WD repeat protein</fullName>
    </submittedName>
</protein>
<sequence>MDGSYHNEHYDLSFLGHCQLGHYATSEDGHLMPNPNMDPNSSSNYQSSAASPVSPSSCTSADIFPRGTALPQIDTDFQLYDYSTNDISPTLPMDAGHVPSTERLFSTSVPQAPHLHCPQSVSSPDPLDQVKADLHRLQSTVQSAFRNVSHPQLFEMKSFVTDTYNCLENMIQEEIDGEIHSPHSTNSTTSTKDCGSGGDGFNGHFAPGNPFNGQGPQTQFPNGGGGNPNSGGNYFSGYGSYFYGNGCSRENHSAQLVGQRPSHPLGSVPDRDDASVDPALLSRTLGKKDSETSHPRPNSLSGHHQLLDSAVERSPQAMPHMDNSKHHGRRKPHNLRSPSEITSFNNKSPRKMTSFKDLSPKKSQERPASEPQNSLPKKCKSCGHMMNNCVECKLQKGNVDRCHLCTGKASQQYGVSKVLEDYDQYYDFACNGMSDRNRSASKIAWVLEQVSQAFKPKVGLGYEASDTACALQASEQSTFTIMGPSNSTKTPSGAWEAHATRCRYTRMTLALCSPQIYNKIGHSGSLKGIHIGLSEVLYDTQYIIGDTSIACKPDPQKKTTSGLAAEHAISCLPKTPESLCTIQSKAMSFRGFSFYRASCVVKDRQSSQHSTHLIDAPSSAKVQLTHRRRARLRRKLQVIIGLLVLQASVTNTFPVSKQLEDKDLKKESEDTDLVATGSDLDLSEPNFLPQWLRETISTFSAGLIDHVESTMLATPIYKAEEEIWSKVKTFVGSMASYLETPVSPTVIEQHIAEYTKLGEWLEEDEEDDMDDEPEPEISEYPEDIPHPDEDHFIDEDDEDGFYGVNLNYLEPEIHLGNIHIEFSMDEGNLEQSGEAAGQAGGRHTRAVSAARLLNLLASNGMRHILHYSRAGGQMDEDEEDEEELAGFFGFRRRARRGGGDPAPPVPSEEGAKLMASGDFGSNSYYTDELKKRRKSLATRTMWRELGIDLSGPRQEVQSITQGLIPGSVADKIIHFDSRCYSGQFSDDGNFFFSCSQDFRVRMYDTSNPYEWKYYKTVDYPFGQWTITDATLSPDNRFLAYTSIRNLVCLASTDPLDTSEPSVLNLSSSNGRQFGIWSVRFSGDGREIVAGTSDNSVIVYDLETRQSILRLRNHEDDVNAVCFGDKSSPHILYSGSDDSTLRVWDRRSMGDGREAGVFIGHTEGLTYVDSKGDGRYVLSNGKDQNMKLWDLRKMMTTAKFDTIDAQDYTSGFDYRFEPYPEDYYQTHPHDCSVVTFRGHRVLKTLIRCHFSPPDSTNSRYVYTGSADGKVYVYNLDATLAGTIDVGQATVDTRPQDPDMMNSAYDFSSRSGDLAWQTCVRDASWHPNAPVLAATSWNGWGLSTGTCTVHSWNGGAAEDEGTPPVSRNYDCRLKSVREYDQFKETVHHLRSRPVYRRRYEDDEYAGEIW</sequence>
<feature type="region of interest" description="Disordered" evidence="2">
    <location>
        <begin position="763"/>
        <end position="788"/>
    </location>
</feature>
<feature type="region of interest" description="Disordered" evidence="2">
    <location>
        <begin position="255"/>
        <end position="303"/>
    </location>
</feature>
<keyword evidence="4" id="KW-1185">Reference proteome</keyword>
<dbReference type="PANTHER" id="PTHR19847">
    <property type="entry name" value="DDB1- AND CUL4-ASSOCIATED FACTOR 11"/>
    <property type="match status" value="1"/>
</dbReference>
<feature type="compositionally biased region" description="Polar residues" evidence="2">
    <location>
        <begin position="336"/>
        <end position="347"/>
    </location>
</feature>
<reference evidence="3 4" key="1">
    <citation type="submission" date="2017-05" db="EMBL/GenBank/DDBJ databases">
        <title>Genome sequence for an aflatoxigenic pathogen of Argentinian peanut, Aspergillus arachidicola.</title>
        <authorList>
            <person name="Moore G."/>
            <person name="Beltz S.B."/>
            <person name="Mack B.M."/>
        </authorList>
    </citation>
    <scope>NUCLEOTIDE SEQUENCE [LARGE SCALE GENOMIC DNA]</scope>
    <source>
        <strain evidence="3 4">CBS 117610</strain>
    </source>
</reference>
<dbReference type="EMBL" id="NEXV01000426">
    <property type="protein sequence ID" value="PIG83741.1"/>
    <property type="molecule type" value="Genomic_DNA"/>
</dbReference>
<dbReference type="GO" id="GO:0043161">
    <property type="term" value="P:proteasome-mediated ubiquitin-dependent protein catabolic process"/>
    <property type="evidence" value="ECO:0007669"/>
    <property type="project" value="TreeGrafter"/>
</dbReference>
<name>A0A2G7FV99_9EURO</name>
<feature type="region of interest" description="Disordered" evidence="2">
    <location>
        <begin position="177"/>
        <end position="231"/>
    </location>
</feature>
<feature type="region of interest" description="Disordered" evidence="2">
    <location>
        <begin position="27"/>
        <end position="58"/>
    </location>
</feature>
<feature type="region of interest" description="Disordered" evidence="2">
    <location>
        <begin position="316"/>
        <end position="377"/>
    </location>
</feature>
<dbReference type="InterPro" id="IPR036322">
    <property type="entry name" value="WD40_repeat_dom_sf"/>
</dbReference>
<organism evidence="3 4">
    <name type="scientific">Aspergillus arachidicola</name>
    <dbReference type="NCBI Taxonomy" id="656916"/>
    <lineage>
        <taxon>Eukaryota</taxon>
        <taxon>Fungi</taxon>
        <taxon>Dikarya</taxon>
        <taxon>Ascomycota</taxon>
        <taxon>Pezizomycotina</taxon>
        <taxon>Eurotiomycetes</taxon>
        <taxon>Eurotiomycetidae</taxon>
        <taxon>Eurotiales</taxon>
        <taxon>Aspergillaceae</taxon>
        <taxon>Aspergillus</taxon>
        <taxon>Aspergillus subgen. Circumdati</taxon>
    </lineage>
</organism>
<dbReference type="SMART" id="SM00320">
    <property type="entry name" value="WD40"/>
    <property type="match status" value="5"/>
</dbReference>
<dbReference type="InterPro" id="IPR001680">
    <property type="entry name" value="WD40_rpt"/>
</dbReference>
<feature type="repeat" description="WD" evidence="1">
    <location>
        <begin position="1157"/>
        <end position="1198"/>
    </location>
</feature>
<dbReference type="GO" id="GO:0080008">
    <property type="term" value="C:Cul4-RING E3 ubiquitin ligase complex"/>
    <property type="evidence" value="ECO:0007669"/>
    <property type="project" value="TreeGrafter"/>
</dbReference>
<feature type="compositionally biased region" description="Acidic residues" evidence="2">
    <location>
        <begin position="763"/>
        <end position="782"/>
    </location>
</feature>
<dbReference type="PANTHER" id="PTHR19847:SF7">
    <property type="entry name" value="DDB1- AND CUL4-ASSOCIATED FACTOR 11"/>
    <property type="match status" value="1"/>
</dbReference>
<dbReference type="SUPFAM" id="SSF50978">
    <property type="entry name" value="WD40 repeat-like"/>
    <property type="match status" value="1"/>
</dbReference>
<dbReference type="PROSITE" id="PS50082">
    <property type="entry name" value="WD_REPEATS_2"/>
    <property type="match status" value="3"/>
</dbReference>
<feature type="compositionally biased region" description="Low complexity" evidence="2">
    <location>
        <begin position="32"/>
        <end position="58"/>
    </location>
</feature>
<dbReference type="FunFam" id="2.130.10.10:FF:000557">
    <property type="entry name" value="WD repeat protein"/>
    <property type="match status" value="1"/>
</dbReference>
<feature type="repeat" description="WD" evidence="1">
    <location>
        <begin position="1110"/>
        <end position="1144"/>
    </location>
</feature>
<gene>
    <name evidence="3" type="ORF">AARAC_007570</name>
</gene>
<dbReference type="Proteomes" id="UP000231358">
    <property type="component" value="Unassembled WGS sequence"/>
</dbReference>
<keyword evidence="1" id="KW-0853">WD repeat</keyword>
<feature type="compositionally biased region" description="Low complexity" evidence="2">
    <location>
        <begin position="182"/>
        <end position="191"/>
    </location>
</feature>
<evidence type="ECO:0000256" key="1">
    <source>
        <dbReference type="PROSITE-ProRule" id="PRU00221"/>
    </source>
</evidence>